<gene>
    <name evidence="9" type="ORF">C7449_110103</name>
</gene>
<dbReference type="SUPFAM" id="SSF51261">
    <property type="entry name" value="Duplicated hybrid motif"/>
    <property type="match status" value="1"/>
</dbReference>
<dbReference type="GO" id="GO:0006508">
    <property type="term" value="P:proteolysis"/>
    <property type="evidence" value="ECO:0007669"/>
    <property type="project" value="UniProtKB-KW"/>
</dbReference>
<keyword evidence="7" id="KW-0812">Transmembrane</keyword>
<evidence type="ECO:0000256" key="1">
    <source>
        <dbReference type="ARBA" id="ARBA00001947"/>
    </source>
</evidence>
<dbReference type="GO" id="GO:0004222">
    <property type="term" value="F:metalloendopeptidase activity"/>
    <property type="evidence" value="ECO:0007669"/>
    <property type="project" value="TreeGrafter"/>
</dbReference>
<organism evidence="9 10">
    <name type="scientific">Mycoplana dimorpha</name>
    <dbReference type="NCBI Taxonomy" id="28320"/>
    <lineage>
        <taxon>Bacteria</taxon>
        <taxon>Pseudomonadati</taxon>
        <taxon>Pseudomonadota</taxon>
        <taxon>Alphaproteobacteria</taxon>
        <taxon>Hyphomicrobiales</taxon>
        <taxon>Rhizobiaceae</taxon>
        <taxon>Mycoplana</taxon>
    </lineage>
</organism>
<dbReference type="EMBL" id="PZZZ01000010">
    <property type="protein sequence ID" value="PTM90220.1"/>
    <property type="molecule type" value="Genomic_DNA"/>
</dbReference>
<keyword evidence="7" id="KW-0472">Membrane</keyword>
<dbReference type="Pfam" id="PF01551">
    <property type="entry name" value="Peptidase_M23"/>
    <property type="match status" value="1"/>
</dbReference>
<keyword evidence="6" id="KW-0482">Metalloprotease</keyword>
<dbReference type="InterPro" id="IPR011055">
    <property type="entry name" value="Dup_hybrid_motif"/>
</dbReference>
<evidence type="ECO:0000313" key="10">
    <source>
        <dbReference type="Proteomes" id="UP000241247"/>
    </source>
</evidence>
<evidence type="ECO:0000256" key="2">
    <source>
        <dbReference type="ARBA" id="ARBA00022670"/>
    </source>
</evidence>
<dbReference type="GO" id="GO:0046872">
    <property type="term" value="F:metal ion binding"/>
    <property type="evidence" value="ECO:0007669"/>
    <property type="project" value="UniProtKB-KW"/>
</dbReference>
<dbReference type="PANTHER" id="PTHR21666">
    <property type="entry name" value="PEPTIDASE-RELATED"/>
    <property type="match status" value="1"/>
</dbReference>
<dbReference type="CDD" id="cd12797">
    <property type="entry name" value="M23_peptidase"/>
    <property type="match status" value="1"/>
</dbReference>
<dbReference type="Gene3D" id="2.70.70.10">
    <property type="entry name" value="Glucose Permease (Domain IIA)"/>
    <property type="match status" value="1"/>
</dbReference>
<feature type="transmembrane region" description="Helical" evidence="7">
    <location>
        <begin position="35"/>
        <end position="60"/>
    </location>
</feature>
<keyword evidence="3" id="KW-0479">Metal-binding</keyword>
<evidence type="ECO:0000313" key="9">
    <source>
        <dbReference type="EMBL" id="PTM90220.1"/>
    </source>
</evidence>
<dbReference type="PANTHER" id="PTHR21666:SF288">
    <property type="entry name" value="CELL DIVISION PROTEIN YTFB"/>
    <property type="match status" value="1"/>
</dbReference>
<keyword evidence="4 9" id="KW-0378">Hydrolase</keyword>
<evidence type="ECO:0000256" key="4">
    <source>
        <dbReference type="ARBA" id="ARBA00022801"/>
    </source>
</evidence>
<dbReference type="RefSeq" id="WP_245414461.1">
    <property type="nucleotide sequence ID" value="NZ_JBHEEX010000011.1"/>
</dbReference>
<evidence type="ECO:0000256" key="7">
    <source>
        <dbReference type="SAM" id="Phobius"/>
    </source>
</evidence>
<proteinExistence type="predicted"/>
<evidence type="ECO:0000256" key="3">
    <source>
        <dbReference type="ARBA" id="ARBA00022723"/>
    </source>
</evidence>
<evidence type="ECO:0000256" key="6">
    <source>
        <dbReference type="ARBA" id="ARBA00023049"/>
    </source>
</evidence>
<name>A0A2T5AU36_MYCDI</name>
<evidence type="ECO:0000256" key="5">
    <source>
        <dbReference type="ARBA" id="ARBA00022833"/>
    </source>
</evidence>
<dbReference type="InterPro" id="IPR016047">
    <property type="entry name" value="M23ase_b-sheet_dom"/>
</dbReference>
<dbReference type="InterPro" id="IPR050570">
    <property type="entry name" value="Cell_wall_metabolism_enzyme"/>
</dbReference>
<accession>A0A2T5AU36</accession>
<dbReference type="Proteomes" id="UP000241247">
    <property type="component" value="Unassembled WGS sequence"/>
</dbReference>
<dbReference type="FunFam" id="2.70.70.10:FF:000006">
    <property type="entry name" value="M23 family peptidase"/>
    <property type="match status" value="1"/>
</dbReference>
<sequence>MADRPENRVFGKREQQHIIIVASGDRVRHMTIRPWMMALAFCFIGMFTIGYLAATSYLVLRDGLIGATMARQARMQHDYEDRISALRAQVDRVTSRQLLDQQVVEEKVEKLFQQQLALTERNGRLDTLLNRAGDAGLADEGADVGTLPATQEPLAYGGRNDKAAGVRAIDRLLGREAAGTVRQAAVTTLYYADPGESAADRTDRMFSNVTLSLKDIERRQLSRIERLTDGAAHTADAIQAILASTGIDLAQTATTDLATDAIGGPFVEPETGNRFEVSLGELDTTLSRLDMLRGTARRLPFGNPSPGGDVTSRFGNRTDPFLGRLALHAGIDFRMPVGSEVRASGSGTVITAGRNGGYGNLVEIDHGDGLTTRYAHLSQVLVKNGDVVESGEVIGLSGSTGRSTGPHLHYEVRRDGRARDPSRFLLAGTKLSAHMD</sequence>
<comment type="cofactor">
    <cofactor evidence="1">
        <name>Zn(2+)</name>
        <dbReference type="ChEBI" id="CHEBI:29105"/>
    </cofactor>
</comment>
<evidence type="ECO:0000259" key="8">
    <source>
        <dbReference type="Pfam" id="PF01551"/>
    </source>
</evidence>
<feature type="domain" description="M23ase beta-sheet core" evidence="8">
    <location>
        <begin position="327"/>
        <end position="421"/>
    </location>
</feature>
<dbReference type="AlphaFoldDB" id="A0A2T5AU36"/>
<protein>
    <submittedName>
        <fullName evidence="9">Murein DD-endopeptidase MepM/ murein hydrolase activator NlpD</fullName>
    </submittedName>
</protein>
<keyword evidence="2" id="KW-0645">Protease</keyword>
<keyword evidence="7" id="KW-1133">Transmembrane helix</keyword>
<keyword evidence="5" id="KW-0862">Zinc</keyword>
<keyword evidence="10" id="KW-1185">Reference proteome</keyword>
<comment type="caution">
    <text evidence="9">The sequence shown here is derived from an EMBL/GenBank/DDBJ whole genome shotgun (WGS) entry which is preliminary data.</text>
</comment>
<reference evidence="9 10" key="1">
    <citation type="submission" date="2018-04" db="EMBL/GenBank/DDBJ databases">
        <title>Genomic Encyclopedia of Type Strains, Phase IV (KMG-IV): sequencing the most valuable type-strain genomes for metagenomic binning, comparative biology and taxonomic classification.</title>
        <authorList>
            <person name="Goeker M."/>
        </authorList>
    </citation>
    <scope>NUCLEOTIDE SEQUENCE [LARGE SCALE GENOMIC DNA]</scope>
    <source>
        <strain evidence="9 10">DSM 7138</strain>
    </source>
</reference>